<keyword evidence="2" id="KW-0732">Signal</keyword>
<comment type="similarity">
    <text evidence="1 5">Belongs to the sulfatase family.</text>
</comment>
<gene>
    <name evidence="10" type="primary">GNS</name>
    <name evidence="10" type="ORF">O9K51_05752</name>
</gene>
<evidence type="ECO:0000256" key="7">
    <source>
        <dbReference type="SAM" id="MobiDB-lite"/>
    </source>
</evidence>
<dbReference type="FunFam" id="3.40.720.10:FF:000051">
    <property type="entry name" value="Arylsulfatase"/>
    <property type="match status" value="1"/>
</dbReference>
<feature type="region of interest" description="Disordered" evidence="7">
    <location>
        <begin position="1"/>
        <end position="29"/>
    </location>
</feature>
<feature type="domain" description="Sulfatase N-terminal" evidence="9">
    <location>
        <begin position="83"/>
        <end position="431"/>
    </location>
</feature>
<evidence type="ECO:0000256" key="6">
    <source>
        <dbReference type="PIRSR" id="PIRSR000972-50"/>
    </source>
</evidence>
<feature type="modified residue" description="3-oxoalanine (Cys)" evidence="6">
    <location>
        <position position="127"/>
    </location>
</feature>
<evidence type="ECO:0000256" key="8">
    <source>
        <dbReference type="SAM" id="Phobius"/>
    </source>
</evidence>
<evidence type="ECO:0000256" key="1">
    <source>
        <dbReference type="ARBA" id="ARBA00008779"/>
    </source>
</evidence>
<dbReference type="InterPro" id="IPR000917">
    <property type="entry name" value="Sulfatase_N"/>
</dbReference>
<evidence type="ECO:0000256" key="5">
    <source>
        <dbReference type="PIRNR" id="PIRNR000972"/>
    </source>
</evidence>
<dbReference type="EMBL" id="JAQHRD010000004">
    <property type="protein sequence ID" value="KAJ6442199.1"/>
    <property type="molecule type" value="Genomic_DNA"/>
</dbReference>
<keyword evidence="11" id="KW-1185">Reference proteome</keyword>
<organism evidence="10 11">
    <name type="scientific">Purpureocillium lavendulum</name>
    <dbReference type="NCBI Taxonomy" id="1247861"/>
    <lineage>
        <taxon>Eukaryota</taxon>
        <taxon>Fungi</taxon>
        <taxon>Dikarya</taxon>
        <taxon>Ascomycota</taxon>
        <taxon>Pezizomycotina</taxon>
        <taxon>Sordariomycetes</taxon>
        <taxon>Hypocreomycetidae</taxon>
        <taxon>Hypocreales</taxon>
        <taxon>Ophiocordycipitaceae</taxon>
        <taxon>Purpureocillium</taxon>
    </lineage>
</organism>
<evidence type="ECO:0000256" key="2">
    <source>
        <dbReference type="ARBA" id="ARBA00022729"/>
    </source>
</evidence>
<dbReference type="InterPro" id="IPR017850">
    <property type="entry name" value="Alkaline_phosphatase_core_sf"/>
</dbReference>
<comment type="catalytic activity">
    <reaction evidence="5">
        <text>an aryl sulfate + H2O = a phenol + sulfate + H(+)</text>
        <dbReference type="Rhea" id="RHEA:17261"/>
        <dbReference type="ChEBI" id="CHEBI:15377"/>
        <dbReference type="ChEBI" id="CHEBI:15378"/>
        <dbReference type="ChEBI" id="CHEBI:16189"/>
        <dbReference type="ChEBI" id="CHEBI:33853"/>
        <dbReference type="ChEBI" id="CHEBI:140317"/>
        <dbReference type="EC" id="3.1.6.1"/>
    </reaction>
</comment>
<dbReference type="EC" id="3.1.6.1" evidence="5"/>
<dbReference type="PANTHER" id="PTHR43108:SF8">
    <property type="entry name" value="SD21168P"/>
    <property type="match status" value="1"/>
</dbReference>
<dbReference type="AlphaFoldDB" id="A0AB34FSV7"/>
<evidence type="ECO:0000313" key="10">
    <source>
        <dbReference type="EMBL" id="KAJ6442199.1"/>
    </source>
</evidence>
<dbReference type="GO" id="GO:0008449">
    <property type="term" value="F:N-acetylglucosamine-6-sulfatase activity"/>
    <property type="evidence" value="ECO:0007669"/>
    <property type="project" value="TreeGrafter"/>
</dbReference>
<evidence type="ECO:0000256" key="4">
    <source>
        <dbReference type="ARBA" id="ARBA00023180"/>
    </source>
</evidence>
<evidence type="ECO:0000256" key="3">
    <source>
        <dbReference type="ARBA" id="ARBA00022801"/>
    </source>
</evidence>
<keyword evidence="8" id="KW-0812">Transmembrane</keyword>
<protein>
    <recommendedName>
        <fullName evidence="5">Arylsulfatase</fullName>
        <shortName evidence="5">AS</shortName>
        <ecNumber evidence="5">3.1.6.1</ecNumber>
    </recommendedName>
    <alternativeName>
        <fullName evidence="5">Aryl-sulfate sulphohydrolase</fullName>
    </alternativeName>
</protein>
<evidence type="ECO:0000259" key="9">
    <source>
        <dbReference type="Pfam" id="PF00884"/>
    </source>
</evidence>
<dbReference type="CDD" id="cd16147">
    <property type="entry name" value="G6S"/>
    <property type="match status" value="1"/>
</dbReference>
<proteinExistence type="inferred from homology"/>
<keyword evidence="8" id="KW-0472">Membrane</keyword>
<comment type="caution">
    <text evidence="10">The sequence shown here is derived from an EMBL/GenBank/DDBJ whole genome shotgun (WGS) entry which is preliminary data.</text>
</comment>
<keyword evidence="3 5" id="KW-0378">Hydrolase</keyword>
<dbReference type="Pfam" id="PF00884">
    <property type="entry name" value="Sulfatase"/>
    <property type="match status" value="1"/>
</dbReference>
<comment type="PTM">
    <text evidence="6">The conversion to 3-oxoalanine (also known as C-formylglycine, FGly), of a serine or cysteine residue in prokaryotes and of a cysteine residue in eukaryotes, is critical for catalytic activity.</text>
</comment>
<accession>A0AB34FSV7</accession>
<dbReference type="Proteomes" id="UP001163105">
    <property type="component" value="Unassembled WGS sequence"/>
</dbReference>
<evidence type="ECO:0000313" key="11">
    <source>
        <dbReference type="Proteomes" id="UP001163105"/>
    </source>
</evidence>
<name>A0AB34FSV7_9HYPO</name>
<keyword evidence="8" id="KW-1133">Transmembrane helix</keyword>
<dbReference type="PANTHER" id="PTHR43108">
    <property type="entry name" value="N-ACETYLGLUCOSAMINE-6-SULFATASE FAMILY MEMBER"/>
    <property type="match status" value="1"/>
</dbReference>
<reference evidence="10" key="1">
    <citation type="submission" date="2023-01" db="EMBL/GenBank/DDBJ databases">
        <title>The growth and conidiation of Purpureocillium lavendulum are regulated by nitrogen source and histone H3K14 acetylation.</title>
        <authorList>
            <person name="Tang P."/>
            <person name="Han J."/>
            <person name="Zhang C."/>
            <person name="Tang P."/>
            <person name="Qi F."/>
            <person name="Zhang K."/>
            <person name="Liang L."/>
        </authorList>
    </citation>
    <scope>NUCLEOTIDE SEQUENCE</scope>
    <source>
        <strain evidence="10">YMF1.00683</strain>
    </source>
</reference>
<dbReference type="InterPro" id="IPR024607">
    <property type="entry name" value="Sulfatase_CS"/>
</dbReference>
<dbReference type="Gene3D" id="3.40.720.10">
    <property type="entry name" value="Alkaline Phosphatase, subunit A"/>
    <property type="match status" value="1"/>
</dbReference>
<sequence length="630" mass="70072">MHGGTCSRAVTMEGTVHKRRASERKRPEESTIGLNSRQFVLRRAIITMGLPLFLLSALFLAFNAFNVRAEDAAATSGKPAGKPNIIFIMTDDQDLHLNSLDYQPILKKHFADKGTSFRKHFCTVSLCCPSRVSLLTGKAAHNTNVTDVSLRLTEAGGYTKFVAEGLNDKYLPVWLQAAGYNTYYTGKLMNGHTIQTYKAPYAKGWTRSDFLIDPNTYRYLNASTVLDNGDYKFNPGKYSTDLIAERAVEFLGDAINGKKPFFLGVTPIGPHSETVLGEGATKFLAPIPADRHKDLFPHVKVPRGGNFNPDQAGAVSYFDIPKLTDGQVQYNDNFHRRRLQALQAVDELVDDIVTKLEAHPDVLANTYLFYTSDNGFHISNHRLPPGKTCSREEDINIPFLARGPGIAAGKVASFPTSHTDLVPTFFELAGIPLHDDFDGVPIPLTQKSQRDKKAKHEHVNVEFWGSGLAEGTAFSNLVGRFGNNTYKTLRIVADKYDFSYTVWCTNEHELYNIKDDPSQLKNLYGSKGRASGFAIPELTARLDALLLTLKSCKGKACRDPWQTLFPKGNVKTLQEAYNCRYNRFFSEQEKVTFSRCLPGYITSAEGALAPIPYGAKGLDEPIEARWEDLV</sequence>
<dbReference type="GO" id="GO:0005539">
    <property type="term" value="F:glycosaminoglycan binding"/>
    <property type="evidence" value="ECO:0007669"/>
    <property type="project" value="TreeGrafter"/>
</dbReference>
<dbReference type="PROSITE" id="PS00523">
    <property type="entry name" value="SULFATASE_1"/>
    <property type="match status" value="1"/>
</dbReference>
<keyword evidence="4" id="KW-0325">Glycoprotein</keyword>
<dbReference type="GO" id="GO:0004065">
    <property type="term" value="F:arylsulfatase activity"/>
    <property type="evidence" value="ECO:0007669"/>
    <property type="project" value="UniProtKB-UniRule"/>
</dbReference>
<dbReference type="SUPFAM" id="SSF53649">
    <property type="entry name" value="Alkaline phosphatase-like"/>
    <property type="match status" value="1"/>
</dbReference>
<dbReference type="InterPro" id="IPR012083">
    <property type="entry name" value="Arylsulfatase"/>
</dbReference>
<dbReference type="GO" id="GO:0018958">
    <property type="term" value="P:phenol-containing compound metabolic process"/>
    <property type="evidence" value="ECO:0007669"/>
    <property type="project" value="InterPro"/>
</dbReference>
<feature type="transmembrane region" description="Helical" evidence="8">
    <location>
        <begin position="44"/>
        <end position="65"/>
    </location>
</feature>
<dbReference type="PIRSF" id="PIRSF000972">
    <property type="entry name" value="Arylsulf_plant"/>
    <property type="match status" value="1"/>
</dbReference>